<comment type="similarity">
    <text evidence="1">Belongs to the DNAI7 family.</text>
</comment>
<dbReference type="PANTHER" id="PTHR20929">
    <property type="entry name" value="LUNG ADENOMA SUSCEPTIBILITY 1-RELATED"/>
    <property type="match status" value="1"/>
</dbReference>
<feature type="region of interest" description="Disordered" evidence="2">
    <location>
        <begin position="1"/>
        <end position="124"/>
    </location>
</feature>
<dbReference type="Proteomes" id="UP000494106">
    <property type="component" value="Unassembled WGS sequence"/>
</dbReference>
<dbReference type="PRINTS" id="PR02043">
    <property type="entry name" value="CANCERSCCP1"/>
</dbReference>
<evidence type="ECO:0000256" key="2">
    <source>
        <dbReference type="SAM" id="MobiDB-lite"/>
    </source>
</evidence>
<dbReference type="Pfam" id="PF15927">
    <property type="entry name" value="Casc1_N"/>
    <property type="match status" value="1"/>
</dbReference>
<dbReference type="PANTHER" id="PTHR20929:SF11">
    <property type="entry name" value="DYNEIN AXONEMAL INTERMEDIATE CHAIN 7"/>
    <property type="match status" value="1"/>
</dbReference>
<dbReference type="Proteomes" id="UP000494256">
    <property type="component" value="Unassembled WGS sequence"/>
</dbReference>
<feature type="compositionally biased region" description="Polar residues" evidence="2">
    <location>
        <begin position="36"/>
        <end position="46"/>
    </location>
</feature>
<sequence length="552" mass="64688">MAKKDKKKVAETPAPEVQEEVLVTTELEPEPEEIQFTDTSYSSASFESLPPLPVEVEKKDKKKKKKKLDDKESAQIKKSASEINWSEESLPVIDSDEVVIKPEEPVEQKPKKGKGKKGKEKEEIPEFEKPKEWKTMNRKDRENWMTARIEQWRAEKEAEKQAILAGAKEKRLAYARERNEQLARDVNDQDIRRDILQKTCTLFHRYEREKIVEMQKKQADEEWEQHLRCDGLPDPRVVPQIQTYLHLWEHLTVVNAEELDKRCIEVLPMLEMLEQLVQKTKQFTPRQINNYNEIRLALRAQLSETIQLASYFLLRDLEKYLKMESTKLATYEKTFNGLRLNIWVAIKQPTRKRKPVEPEPVPVQLSFPALKVTVTLPKIIDGSCVCVRAARSMIDLLSESSRSFSTTAVLPNKDVDLFDFNEKELQDMIVTKKQQDDMRAKFFKAIREKTYELERFLKANPYTKNEKEKEELDNLNMQEPPPVEEPRQCQVTINEKAFKKYLKGCRSRTRIGEINLRKYRICGGTLNLDLITTPPQPKYMMYSVILTACEYF</sequence>
<evidence type="ECO:0000313" key="6">
    <source>
        <dbReference type="Proteomes" id="UP000494106"/>
    </source>
</evidence>
<feature type="domain" description="IC97/Casc1 N-terminal" evidence="3">
    <location>
        <begin position="156"/>
        <end position="348"/>
    </location>
</feature>
<feature type="compositionally biased region" description="Basic and acidic residues" evidence="2">
    <location>
        <begin position="98"/>
        <end position="110"/>
    </location>
</feature>
<dbReference type="GO" id="GO:0048487">
    <property type="term" value="F:beta-tubulin binding"/>
    <property type="evidence" value="ECO:0007669"/>
    <property type="project" value="TreeGrafter"/>
</dbReference>
<dbReference type="EMBL" id="CADEBC010000591">
    <property type="protein sequence ID" value="CAB3257423.1"/>
    <property type="molecule type" value="Genomic_DNA"/>
</dbReference>
<keyword evidence="6" id="KW-1185">Reference proteome</keyword>
<protein>
    <recommendedName>
        <fullName evidence="3">IC97/Casc1 N-terminal domain-containing protein</fullName>
    </recommendedName>
</protein>
<dbReference type="InterPro" id="IPR023247">
    <property type="entry name" value="IC97/Dnai7-like"/>
</dbReference>
<name>A0A8S1B4C2_ARCPL</name>
<accession>A0A8S1B4C2</accession>
<gene>
    <name evidence="5" type="ORF">APLA_LOCUS15960</name>
    <name evidence="4" type="ORF">APLA_LOCUS6163</name>
</gene>
<evidence type="ECO:0000313" key="5">
    <source>
        <dbReference type="EMBL" id="CAB3257423.1"/>
    </source>
</evidence>
<evidence type="ECO:0000313" key="7">
    <source>
        <dbReference type="Proteomes" id="UP000494256"/>
    </source>
</evidence>
<evidence type="ECO:0000256" key="1">
    <source>
        <dbReference type="ARBA" id="ARBA00024332"/>
    </source>
</evidence>
<evidence type="ECO:0000313" key="4">
    <source>
        <dbReference type="EMBL" id="CAB3233629.1"/>
    </source>
</evidence>
<proteinExistence type="inferred from homology"/>
<dbReference type="InterPro" id="IPR031826">
    <property type="entry name" value="IC97/Casc1_N"/>
</dbReference>
<organism evidence="5 6">
    <name type="scientific">Arctia plantaginis</name>
    <name type="common">Wood tiger moth</name>
    <name type="synonym">Phalaena plantaginis</name>
    <dbReference type="NCBI Taxonomy" id="874455"/>
    <lineage>
        <taxon>Eukaryota</taxon>
        <taxon>Metazoa</taxon>
        <taxon>Ecdysozoa</taxon>
        <taxon>Arthropoda</taxon>
        <taxon>Hexapoda</taxon>
        <taxon>Insecta</taxon>
        <taxon>Pterygota</taxon>
        <taxon>Neoptera</taxon>
        <taxon>Endopterygota</taxon>
        <taxon>Lepidoptera</taxon>
        <taxon>Glossata</taxon>
        <taxon>Ditrysia</taxon>
        <taxon>Noctuoidea</taxon>
        <taxon>Erebidae</taxon>
        <taxon>Arctiinae</taxon>
        <taxon>Arctia</taxon>
    </lineage>
</organism>
<dbReference type="GO" id="GO:0005930">
    <property type="term" value="C:axoneme"/>
    <property type="evidence" value="ECO:0007669"/>
    <property type="project" value="TreeGrafter"/>
</dbReference>
<dbReference type="EMBL" id="CADEBD010000293">
    <property type="protein sequence ID" value="CAB3233629.1"/>
    <property type="molecule type" value="Genomic_DNA"/>
</dbReference>
<dbReference type="OrthoDB" id="297923at2759"/>
<dbReference type="AlphaFoldDB" id="A0A8S1B4C2"/>
<dbReference type="GO" id="GO:0008017">
    <property type="term" value="F:microtubule binding"/>
    <property type="evidence" value="ECO:0007669"/>
    <property type="project" value="TreeGrafter"/>
</dbReference>
<comment type="caution">
    <text evidence="5">The sequence shown here is derived from an EMBL/GenBank/DDBJ whole genome shotgun (WGS) entry which is preliminary data.</text>
</comment>
<feature type="compositionally biased region" description="Polar residues" evidence="2">
    <location>
        <begin position="76"/>
        <end position="87"/>
    </location>
</feature>
<reference evidence="6 7" key="1">
    <citation type="submission" date="2020-04" db="EMBL/GenBank/DDBJ databases">
        <authorList>
            <person name="Wallbank WR R."/>
            <person name="Pardo Diaz C."/>
            <person name="Kozak K."/>
            <person name="Martin S."/>
            <person name="Jiggins C."/>
            <person name="Moest M."/>
            <person name="Warren A I."/>
            <person name="Byers J.R.P. K."/>
            <person name="Montejo-Kovacevich G."/>
            <person name="Yen C E."/>
        </authorList>
    </citation>
    <scope>NUCLEOTIDE SEQUENCE [LARGE SCALE GENOMIC DNA]</scope>
</reference>
<evidence type="ECO:0000259" key="3">
    <source>
        <dbReference type="Pfam" id="PF15927"/>
    </source>
</evidence>